<comment type="subcellular location">
    <subcellularLocation>
        <location evidence="4">Endoplasmic reticulum membrane</location>
        <topology evidence="4">Peripheral membrane protein</topology>
    </subcellularLocation>
    <subcellularLocation>
        <location evidence="3">Microsome membrane</location>
        <topology evidence="3">Peripheral membrane protein</topology>
    </subcellularLocation>
</comment>
<dbReference type="InterPro" id="IPR017972">
    <property type="entry name" value="Cyt_P450_CS"/>
</dbReference>
<accession>A0A226EN70</accession>
<dbReference type="PRINTS" id="PR00463">
    <property type="entry name" value="EP450I"/>
</dbReference>
<feature type="binding site" description="axial binding residue" evidence="14">
    <location>
        <position position="462"/>
    </location>
    <ligand>
        <name>heme</name>
        <dbReference type="ChEBI" id="CHEBI:30413"/>
    </ligand>
    <ligandPart>
        <name>Fe</name>
        <dbReference type="ChEBI" id="CHEBI:18248"/>
    </ligandPart>
</feature>
<evidence type="ECO:0000313" key="17">
    <source>
        <dbReference type="Proteomes" id="UP000198287"/>
    </source>
</evidence>
<dbReference type="GO" id="GO:0016712">
    <property type="term" value="F:oxidoreductase activity, acting on paired donors, with incorporation or reduction of molecular oxygen, reduced flavin or flavoprotein as one donor, and incorporation of one atom of oxygen"/>
    <property type="evidence" value="ECO:0007669"/>
    <property type="project" value="TreeGrafter"/>
</dbReference>
<dbReference type="InterPro" id="IPR036396">
    <property type="entry name" value="Cyt_P450_sf"/>
</dbReference>
<dbReference type="Proteomes" id="UP000198287">
    <property type="component" value="Unassembled WGS sequence"/>
</dbReference>
<dbReference type="Pfam" id="PF00067">
    <property type="entry name" value="p450"/>
    <property type="match status" value="2"/>
</dbReference>
<evidence type="ECO:0000256" key="3">
    <source>
        <dbReference type="ARBA" id="ARBA00004174"/>
    </source>
</evidence>
<sequence length="520" mass="59406">MLGVLIIISSIATLIYLKLIQRPPNFPPGPRGIPILGNLLQIGQSPFLKFQNEWKAKYGPIIGLYFGSFRTVAISDYRMIRQALLDPLLSGRPDMLMWHVRSRDTQGRGQPTTAVIIFHQRLKRASATFPPGILFTQGEEHTEQRRIALKSLKDFGYGMKSFENIVTAEISSFLLRMENSVGVPIYLKNKFHVPLLSILWHVVAGRDCEEDKHTLYEIFSKSTKIMEENNGLSALFMFIPWLCKYFPAISGYDKLNSELEDIWAFLQTHIDDHKRDHVNSPLTFHDFIGAYIHEMEKTTDPTSSFFKRAGDRGLMSSLIDLFFAGTDTLAGTLHWSMLIFAKYPEIQQKFADEIENVIGTRTPEQNDEPNMPYTQALINEILRYTSIAPLAIFHNAMQDVRFHGYDIQKDTMVLLNLHGAHHDKNYWGDPEKIRPERFLAADGTTPVKHEAFLAFGAGKRLCVGEAMGRKELFLFLTSIVQNFRISTDPDNPNPNLDPTVSFILMPPNHRMIFEKRVTNV</sequence>
<evidence type="ECO:0000256" key="7">
    <source>
        <dbReference type="ARBA" id="ARBA00022723"/>
    </source>
</evidence>
<dbReference type="GO" id="GO:0006082">
    <property type="term" value="P:organic acid metabolic process"/>
    <property type="evidence" value="ECO:0007669"/>
    <property type="project" value="TreeGrafter"/>
</dbReference>
<evidence type="ECO:0000256" key="6">
    <source>
        <dbReference type="ARBA" id="ARBA00022617"/>
    </source>
</evidence>
<keyword evidence="12 15" id="KW-0503">Monooxygenase</keyword>
<dbReference type="EMBL" id="LNIX01000003">
    <property type="protein sequence ID" value="OXA58474.1"/>
    <property type="molecule type" value="Genomic_DNA"/>
</dbReference>
<dbReference type="OMA" id="GAYIHEM"/>
<evidence type="ECO:0000256" key="8">
    <source>
        <dbReference type="ARBA" id="ARBA00022824"/>
    </source>
</evidence>
<dbReference type="PRINTS" id="PR00385">
    <property type="entry name" value="P450"/>
</dbReference>
<evidence type="ECO:0000256" key="11">
    <source>
        <dbReference type="ARBA" id="ARBA00023004"/>
    </source>
</evidence>
<evidence type="ECO:0000256" key="1">
    <source>
        <dbReference type="ARBA" id="ARBA00001971"/>
    </source>
</evidence>
<name>A0A226EN70_FOLCA</name>
<evidence type="ECO:0000256" key="2">
    <source>
        <dbReference type="ARBA" id="ARBA00003690"/>
    </source>
</evidence>
<dbReference type="Gene3D" id="1.10.630.10">
    <property type="entry name" value="Cytochrome P450"/>
    <property type="match status" value="1"/>
</dbReference>
<keyword evidence="8" id="KW-0256">Endoplasmic reticulum</keyword>
<dbReference type="AlphaFoldDB" id="A0A226EN70"/>
<proteinExistence type="inferred from homology"/>
<dbReference type="GO" id="GO:0005789">
    <property type="term" value="C:endoplasmic reticulum membrane"/>
    <property type="evidence" value="ECO:0007669"/>
    <property type="project" value="UniProtKB-SubCell"/>
</dbReference>
<comment type="similarity">
    <text evidence="5 15">Belongs to the cytochrome P450 family.</text>
</comment>
<dbReference type="InterPro" id="IPR002401">
    <property type="entry name" value="Cyt_P450_E_grp-I"/>
</dbReference>
<dbReference type="OrthoDB" id="1055148at2759"/>
<protein>
    <submittedName>
        <fullName evidence="16">Cytochrome P450 2J6</fullName>
    </submittedName>
</protein>
<dbReference type="GO" id="GO:0020037">
    <property type="term" value="F:heme binding"/>
    <property type="evidence" value="ECO:0007669"/>
    <property type="project" value="InterPro"/>
</dbReference>
<evidence type="ECO:0000256" key="12">
    <source>
        <dbReference type="ARBA" id="ARBA00023033"/>
    </source>
</evidence>
<evidence type="ECO:0000256" key="5">
    <source>
        <dbReference type="ARBA" id="ARBA00010617"/>
    </source>
</evidence>
<evidence type="ECO:0000256" key="13">
    <source>
        <dbReference type="ARBA" id="ARBA00023136"/>
    </source>
</evidence>
<dbReference type="GO" id="GO:0008395">
    <property type="term" value="F:steroid hydroxylase activity"/>
    <property type="evidence" value="ECO:0007669"/>
    <property type="project" value="TreeGrafter"/>
</dbReference>
<evidence type="ECO:0000256" key="10">
    <source>
        <dbReference type="ARBA" id="ARBA00023002"/>
    </source>
</evidence>
<keyword evidence="10 15" id="KW-0560">Oxidoreductase</keyword>
<comment type="cofactor">
    <cofactor evidence="1 14">
        <name>heme</name>
        <dbReference type="ChEBI" id="CHEBI:30413"/>
    </cofactor>
</comment>
<comment type="function">
    <text evidence="2">May be involved in the metabolism of insect hormones and in the breakdown of synthetic insecticides.</text>
</comment>
<keyword evidence="6 14" id="KW-0349">Heme</keyword>
<evidence type="ECO:0000313" key="16">
    <source>
        <dbReference type="EMBL" id="OXA58474.1"/>
    </source>
</evidence>
<dbReference type="PANTHER" id="PTHR24300">
    <property type="entry name" value="CYTOCHROME P450 508A4-RELATED"/>
    <property type="match status" value="1"/>
</dbReference>
<keyword evidence="7 14" id="KW-0479">Metal-binding</keyword>
<reference evidence="16 17" key="1">
    <citation type="submission" date="2015-12" db="EMBL/GenBank/DDBJ databases">
        <title>The genome of Folsomia candida.</title>
        <authorList>
            <person name="Faddeeva A."/>
            <person name="Derks M.F."/>
            <person name="Anvar Y."/>
            <person name="Smit S."/>
            <person name="Van Straalen N."/>
            <person name="Roelofs D."/>
        </authorList>
    </citation>
    <scope>NUCLEOTIDE SEQUENCE [LARGE SCALE GENOMIC DNA]</scope>
    <source>
        <strain evidence="16 17">VU population</strain>
        <tissue evidence="16">Whole body</tissue>
    </source>
</reference>
<dbReference type="PANTHER" id="PTHR24300:SF376">
    <property type="entry name" value="CYTOCHROME P450 15A1"/>
    <property type="match status" value="1"/>
</dbReference>
<keyword evidence="17" id="KW-1185">Reference proteome</keyword>
<evidence type="ECO:0000256" key="15">
    <source>
        <dbReference type="RuleBase" id="RU000461"/>
    </source>
</evidence>
<keyword evidence="9" id="KW-0492">Microsome</keyword>
<keyword evidence="11 14" id="KW-0408">Iron</keyword>
<dbReference type="GO" id="GO:0006805">
    <property type="term" value="P:xenobiotic metabolic process"/>
    <property type="evidence" value="ECO:0007669"/>
    <property type="project" value="TreeGrafter"/>
</dbReference>
<dbReference type="GO" id="GO:0005506">
    <property type="term" value="F:iron ion binding"/>
    <property type="evidence" value="ECO:0007669"/>
    <property type="project" value="InterPro"/>
</dbReference>
<dbReference type="FunFam" id="1.10.630.10:FF:000238">
    <property type="entry name" value="Cytochrome P450 2A6"/>
    <property type="match status" value="1"/>
</dbReference>
<dbReference type="STRING" id="158441.A0A226EN70"/>
<dbReference type="InterPro" id="IPR050182">
    <property type="entry name" value="Cytochrome_P450_fam2"/>
</dbReference>
<gene>
    <name evidence="16" type="ORF">Fcan01_07057</name>
</gene>
<dbReference type="PROSITE" id="PS00086">
    <property type="entry name" value="CYTOCHROME_P450"/>
    <property type="match status" value="1"/>
</dbReference>
<dbReference type="InterPro" id="IPR001128">
    <property type="entry name" value="Cyt_P450"/>
</dbReference>
<comment type="caution">
    <text evidence="16">The sequence shown here is derived from an EMBL/GenBank/DDBJ whole genome shotgun (WGS) entry which is preliminary data.</text>
</comment>
<evidence type="ECO:0000256" key="9">
    <source>
        <dbReference type="ARBA" id="ARBA00022848"/>
    </source>
</evidence>
<keyword evidence="13" id="KW-0472">Membrane</keyword>
<evidence type="ECO:0000256" key="14">
    <source>
        <dbReference type="PIRSR" id="PIRSR602401-1"/>
    </source>
</evidence>
<organism evidence="16 17">
    <name type="scientific">Folsomia candida</name>
    <name type="common">Springtail</name>
    <dbReference type="NCBI Taxonomy" id="158441"/>
    <lineage>
        <taxon>Eukaryota</taxon>
        <taxon>Metazoa</taxon>
        <taxon>Ecdysozoa</taxon>
        <taxon>Arthropoda</taxon>
        <taxon>Hexapoda</taxon>
        <taxon>Collembola</taxon>
        <taxon>Entomobryomorpha</taxon>
        <taxon>Isotomoidea</taxon>
        <taxon>Isotomidae</taxon>
        <taxon>Proisotominae</taxon>
        <taxon>Folsomia</taxon>
    </lineage>
</organism>
<evidence type="ECO:0000256" key="4">
    <source>
        <dbReference type="ARBA" id="ARBA00004406"/>
    </source>
</evidence>
<dbReference type="SUPFAM" id="SSF48264">
    <property type="entry name" value="Cytochrome P450"/>
    <property type="match status" value="1"/>
</dbReference>